<keyword evidence="4" id="KW-1185">Reference proteome</keyword>
<organism evidence="3 4">
    <name type="scientific">Teratosphaeria destructans</name>
    <dbReference type="NCBI Taxonomy" id="418781"/>
    <lineage>
        <taxon>Eukaryota</taxon>
        <taxon>Fungi</taxon>
        <taxon>Dikarya</taxon>
        <taxon>Ascomycota</taxon>
        <taxon>Pezizomycotina</taxon>
        <taxon>Dothideomycetes</taxon>
        <taxon>Dothideomycetidae</taxon>
        <taxon>Mycosphaerellales</taxon>
        <taxon>Teratosphaeriaceae</taxon>
        <taxon>Teratosphaeria</taxon>
    </lineage>
</organism>
<dbReference type="EMBL" id="RIBY02001854">
    <property type="protein sequence ID" value="KAH9827850.1"/>
    <property type="molecule type" value="Genomic_DNA"/>
</dbReference>
<dbReference type="AlphaFoldDB" id="A0A9W7SSR4"/>
<dbReference type="GO" id="GO:0016787">
    <property type="term" value="F:hydrolase activity"/>
    <property type="evidence" value="ECO:0007669"/>
    <property type="project" value="UniProtKB-KW"/>
</dbReference>
<accession>A0A9W7SSR4</accession>
<dbReference type="Pfam" id="PF16483">
    <property type="entry name" value="Glyco_hydro_64"/>
    <property type="match status" value="1"/>
</dbReference>
<feature type="domain" description="GH64" evidence="2">
    <location>
        <begin position="49"/>
        <end position="294"/>
    </location>
</feature>
<protein>
    <submittedName>
        <fullName evidence="3">Glycoside hydrolase family 64 protein</fullName>
    </submittedName>
</protein>
<gene>
    <name evidence="3" type="ORF">Tdes44962_MAKER09609</name>
</gene>
<evidence type="ECO:0000313" key="3">
    <source>
        <dbReference type="EMBL" id="KAH9827850.1"/>
    </source>
</evidence>
<dbReference type="PANTHER" id="PTHR38165:SF1">
    <property type="entry name" value="GLUCANASE B"/>
    <property type="match status" value="1"/>
</dbReference>
<name>A0A9W7SSR4_9PEZI</name>
<dbReference type="PANTHER" id="PTHR38165">
    <property type="match status" value="1"/>
</dbReference>
<sequence length="294" mass="31498">MLPPACWLGFIFLASIFPRHQALVLSNATNASTSGVNASDTPTKGSPNTGGFKLSLVNLLGTSDLHAYVTGQDIDGKLLILDAAGSDWVTPPPNGENITGIDIILNGDQTPLEIALPSVIYSARVWLAQGYLNFSRTAHADNQLGLVQPSVNPQDSSIDTTWGFVEFSSNASDASAGMTADLSYVDFVGLPLGIALNDSDASRTQTRLGLKRTAVADICHDLRTKPPPDGQPWHHLCVRDGDGRPSRVLAPTHYMAQNTSAFADYFRPLNDRIWTRYHAGPLTIDTQSPTANAS</sequence>
<feature type="chain" id="PRO_5040722386" evidence="1">
    <location>
        <begin position="23"/>
        <end position="294"/>
    </location>
</feature>
<proteinExistence type="predicted"/>
<dbReference type="InterPro" id="IPR037176">
    <property type="entry name" value="Osmotin/thaumatin-like_sf"/>
</dbReference>
<feature type="signal peptide" evidence="1">
    <location>
        <begin position="1"/>
        <end position="22"/>
    </location>
</feature>
<dbReference type="OrthoDB" id="5290283at2759"/>
<reference evidence="3 4" key="2">
    <citation type="journal article" date="2021" name="Curr. Genet.">
        <title>Genetic response to nitrogen starvation in the aggressive Eucalyptus foliar pathogen Teratosphaeria destructans.</title>
        <authorList>
            <person name="Havenga M."/>
            <person name="Wingfield B.D."/>
            <person name="Wingfield M.J."/>
            <person name="Dreyer L.L."/>
            <person name="Roets F."/>
            <person name="Aylward J."/>
        </authorList>
    </citation>
    <scope>NUCLEOTIDE SEQUENCE [LARGE SCALE GENOMIC DNA]</scope>
    <source>
        <strain evidence="3">CMW44962</strain>
    </source>
</reference>
<dbReference type="InterPro" id="IPR032477">
    <property type="entry name" value="Glyco_hydro_64"/>
</dbReference>
<evidence type="ECO:0000256" key="1">
    <source>
        <dbReference type="SAM" id="SignalP"/>
    </source>
</evidence>
<evidence type="ECO:0000259" key="2">
    <source>
        <dbReference type="PROSITE" id="PS52006"/>
    </source>
</evidence>
<keyword evidence="1" id="KW-0732">Signal</keyword>
<keyword evidence="3" id="KW-0378">Hydrolase</keyword>
<dbReference type="PROSITE" id="PS52006">
    <property type="entry name" value="GH64"/>
    <property type="match status" value="1"/>
</dbReference>
<evidence type="ECO:0000313" key="4">
    <source>
        <dbReference type="Proteomes" id="UP001138500"/>
    </source>
</evidence>
<comment type="caution">
    <text evidence="3">The sequence shown here is derived from an EMBL/GenBank/DDBJ whole genome shotgun (WGS) entry which is preliminary data.</text>
</comment>
<reference evidence="3 4" key="1">
    <citation type="journal article" date="2018" name="IMA Fungus">
        <title>IMA Genome-F 10: Nine draft genome sequences of Claviceps purpurea s.lat., including C. arundinis, C. humidiphila, and C. cf. spartinae, pseudomolecules for the pitch canker pathogen Fusarium circinatum, draft genome of Davidsoniella eucalypti, Grosmannia galeiformis, Quambalaria eucalypti, and Teratosphaeria destructans.</title>
        <authorList>
            <person name="Wingfield B.D."/>
            <person name="Liu M."/>
            <person name="Nguyen H.D."/>
            <person name="Lane F.A."/>
            <person name="Morgan S.W."/>
            <person name="De Vos L."/>
            <person name="Wilken P.M."/>
            <person name="Duong T.A."/>
            <person name="Aylward J."/>
            <person name="Coetzee M.P."/>
            <person name="Dadej K."/>
            <person name="De Beer Z.W."/>
            <person name="Findlay W."/>
            <person name="Havenga M."/>
            <person name="Kolarik M."/>
            <person name="Menzies J.G."/>
            <person name="Naidoo K."/>
            <person name="Pochopski O."/>
            <person name="Shoukouhi P."/>
            <person name="Santana Q.C."/>
            <person name="Seifert K.A."/>
            <person name="Soal N."/>
            <person name="Steenkamp E.T."/>
            <person name="Tatham C.T."/>
            <person name="van der Nest M.A."/>
            <person name="Wingfield M.J."/>
        </authorList>
    </citation>
    <scope>NUCLEOTIDE SEQUENCE [LARGE SCALE GENOMIC DNA]</scope>
    <source>
        <strain evidence="3">CMW44962</strain>
    </source>
</reference>
<dbReference type="Gene3D" id="2.60.110.10">
    <property type="entry name" value="Thaumatin"/>
    <property type="match status" value="1"/>
</dbReference>
<dbReference type="Proteomes" id="UP001138500">
    <property type="component" value="Unassembled WGS sequence"/>
</dbReference>
<dbReference type="InterPro" id="IPR037398">
    <property type="entry name" value="Glyco_hydro_64_fam"/>
</dbReference>